<sequence>MTKSKWTANKKNSVVVIVAVPVVLLFVVLFIYGPWIWATWFDTGTNPPTSADETAEAAETLQQRVTAEDRSAQVARISQSVQEAVIAVSPSISWSVKNISDGTRPCAKPFDQTHGTLDRLTYSISGSQIPDASWGELRDRIASVLEPAAMKVEYKEAAVDRPSPTITATDPVDGSSVSIFNSGATSYRPAGAIISATIGCHLPANKYSSPIR</sequence>
<keyword evidence="2" id="KW-1003">Cell membrane</keyword>
<keyword evidence="6 8" id="KW-0449">Lipoprotein</keyword>
<accession>A0ABW1JM35</accession>
<keyword evidence="5" id="KW-0564">Palmitate</keyword>
<dbReference type="EMBL" id="JBHSQN010000002">
    <property type="protein sequence ID" value="MFC6010204.1"/>
    <property type="molecule type" value="Genomic_DNA"/>
</dbReference>
<keyword evidence="7" id="KW-0812">Transmembrane</keyword>
<reference evidence="9" key="1">
    <citation type="journal article" date="2019" name="Int. J. Syst. Evol. Microbiol.">
        <title>The Global Catalogue of Microorganisms (GCM) 10K type strain sequencing project: providing services to taxonomists for standard genome sequencing and annotation.</title>
        <authorList>
            <consortium name="The Broad Institute Genomics Platform"/>
            <consortium name="The Broad Institute Genome Sequencing Center for Infectious Disease"/>
            <person name="Wu L."/>
            <person name="Ma J."/>
        </authorList>
    </citation>
    <scope>NUCLEOTIDE SEQUENCE [LARGE SCALE GENOMIC DNA]</scope>
    <source>
        <strain evidence="9">CCUG 36956</strain>
    </source>
</reference>
<evidence type="ECO:0000256" key="2">
    <source>
        <dbReference type="ARBA" id="ARBA00022475"/>
    </source>
</evidence>
<protein>
    <submittedName>
        <fullName evidence="8">LppA family lipoprotein</fullName>
    </submittedName>
</protein>
<dbReference type="Proteomes" id="UP001596223">
    <property type="component" value="Unassembled WGS sequence"/>
</dbReference>
<keyword evidence="7" id="KW-1133">Transmembrane helix</keyword>
<evidence type="ECO:0000256" key="5">
    <source>
        <dbReference type="ARBA" id="ARBA00023139"/>
    </source>
</evidence>
<evidence type="ECO:0000256" key="7">
    <source>
        <dbReference type="SAM" id="Phobius"/>
    </source>
</evidence>
<comment type="caution">
    <text evidence="8">The sequence shown here is derived from an EMBL/GenBank/DDBJ whole genome shotgun (WGS) entry which is preliminary data.</text>
</comment>
<dbReference type="InterPro" id="IPR032018">
    <property type="entry name" value="LppA/LppB/LprP"/>
</dbReference>
<comment type="subcellular location">
    <subcellularLocation>
        <location evidence="1">Cell membrane</location>
        <topology evidence="1">Lipid-anchor</topology>
    </subcellularLocation>
</comment>
<organism evidence="8 9">
    <name type="scientific">Nocardia lasii</name>
    <dbReference type="NCBI Taxonomy" id="1616107"/>
    <lineage>
        <taxon>Bacteria</taxon>
        <taxon>Bacillati</taxon>
        <taxon>Actinomycetota</taxon>
        <taxon>Actinomycetes</taxon>
        <taxon>Mycobacteriales</taxon>
        <taxon>Nocardiaceae</taxon>
        <taxon>Nocardia</taxon>
    </lineage>
</organism>
<keyword evidence="4 7" id="KW-0472">Membrane</keyword>
<evidence type="ECO:0000256" key="4">
    <source>
        <dbReference type="ARBA" id="ARBA00023136"/>
    </source>
</evidence>
<dbReference type="RefSeq" id="WP_378599792.1">
    <property type="nucleotide sequence ID" value="NZ_JBHSQN010000002.1"/>
</dbReference>
<evidence type="ECO:0000313" key="9">
    <source>
        <dbReference type="Proteomes" id="UP001596223"/>
    </source>
</evidence>
<evidence type="ECO:0000313" key="8">
    <source>
        <dbReference type="EMBL" id="MFC6010204.1"/>
    </source>
</evidence>
<dbReference type="Pfam" id="PF16708">
    <property type="entry name" value="LppA"/>
    <property type="match status" value="1"/>
</dbReference>
<name>A0ABW1JM35_9NOCA</name>
<evidence type="ECO:0000256" key="3">
    <source>
        <dbReference type="ARBA" id="ARBA00022729"/>
    </source>
</evidence>
<keyword evidence="3" id="KW-0732">Signal</keyword>
<feature type="transmembrane region" description="Helical" evidence="7">
    <location>
        <begin position="12"/>
        <end position="37"/>
    </location>
</feature>
<evidence type="ECO:0000256" key="1">
    <source>
        <dbReference type="ARBA" id="ARBA00004193"/>
    </source>
</evidence>
<evidence type="ECO:0000256" key="6">
    <source>
        <dbReference type="ARBA" id="ARBA00023288"/>
    </source>
</evidence>
<keyword evidence="9" id="KW-1185">Reference proteome</keyword>
<proteinExistence type="predicted"/>
<dbReference type="Gene3D" id="3.30.2030.20">
    <property type="match status" value="1"/>
</dbReference>
<gene>
    <name evidence="8" type="ORF">ACFP3H_04010</name>
</gene>